<name>A0A9P0GEB1_9CUCU</name>
<dbReference type="InterPro" id="IPR014729">
    <property type="entry name" value="Rossmann-like_a/b/a_fold"/>
</dbReference>
<keyword evidence="8 11" id="KW-0030">Aminoacyl-tRNA synthetase</keyword>
<evidence type="ECO:0000256" key="6">
    <source>
        <dbReference type="ARBA" id="ARBA00022840"/>
    </source>
</evidence>
<dbReference type="InterPro" id="IPR033708">
    <property type="entry name" value="Anticodon_Ile_BEm"/>
</dbReference>
<dbReference type="PANTHER" id="PTHR42765">
    <property type="entry name" value="SOLEUCYL-TRNA SYNTHETASE"/>
    <property type="match status" value="1"/>
</dbReference>
<dbReference type="PRINTS" id="PR00984">
    <property type="entry name" value="TRNASYNTHILE"/>
</dbReference>
<dbReference type="FunFam" id="3.40.50.620:FF:000111">
    <property type="entry name" value="Mitochondrial isoleucyl-tRNA synthetase"/>
    <property type="match status" value="1"/>
</dbReference>
<dbReference type="InterPro" id="IPR009008">
    <property type="entry name" value="Val/Leu/Ile-tRNA-synth_edit"/>
</dbReference>
<dbReference type="EMBL" id="OV651818">
    <property type="protein sequence ID" value="CAH1112640.1"/>
    <property type="molecule type" value="Genomic_DNA"/>
</dbReference>
<keyword evidence="4 11" id="KW-0436">Ligase</keyword>
<evidence type="ECO:0000256" key="1">
    <source>
        <dbReference type="ARBA" id="ARBA00004173"/>
    </source>
</evidence>
<proteinExistence type="inferred from homology"/>
<evidence type="ECO:0000256" key="3">
    <source>
        <dbReference type="ARBA" id="ARBA00013165"/>
    </source>
</evidence>
<feature type="domain" description="Aminoacyl-tRNA synthetase class Ia" evidence="12">
    <location>
        <begin position="62"/>
        <end position="661"/>
    </location>
</feature>
<dbReference type="InterPro" id="IPR009080">
    <property type="entry name" value="tRNAsynth_Ia_anticodon-bd"/>
</dbReference>
<evidence type="ECO:0000259" key="12">
    <source>
        <dbReference type="Pfam" id="PF00133"/>
    </source>
</evidence>
<feature type="domain" description="Methionyl/Valyl/Leucyl/Isoleucyl-tRNA synthetase anticodon-binding" evidence="13">
    <location>
        <begin position="716"/>
        <end position="848"/>
    </location>
</feature>
<comment type="catalytic activity">
    <reaction evidence="10">
        <text>tRNA(Ile) + L-isoleucine + ATP = L-isoleucyl-tRNA(Ile) + AMP + diphosphate</text>
        <dbReference type="Rhea" id="RHEA:11060"/>
        <dbReference type="Rhea" id="RHEA-COMP:9666"/>
        <dbReference type="Rhea" id="RHEA-COMP:9695"/>
        <dbReference type="ChEBI" id="CHEBI:30616"/>
        <dbReference type="ChEBI" id="CHEBI:33019"/>
        <dbReference type="ChEBI" id="CHEBI:58045"/>
        <dbReference type="ChEBI" id="CHEBI:78442"/>
        <dbReference type="ChEBI" id="CHEBI:78528"/>
        <dbReference type="ChEBI" id="CHEBI:456215"/>
        <dbReference type="EC" id="6.1.1.5"/>
    </reaction>
</comment>
<keyword evidence="7 11" id="KW-0648">Protein biosynthesis</keyword>
<comment type="subcellular location">
    <subcellularLocation>
        <location evidence="1">Mitochondrion</location>
    </subcellularLocation>
</comment>
<dbReference type="CDD" id="cd07960">
    <property type="entry name" value="Anticodon_Ia_Ile_BEm"/>
    <property type="match status" value="1"/>
</dbReference>
<dbReference type="Gene3D" id="1.10.10.830">
    <property type="entry name" value="Ile-tRNA synthetase CP2 domain-like"/>
    <property type="match status" value="1"/>
</dbReference>
<reference evidence="14" key="1">
    <citation type="submission" date="2022-01" db="EMBL/GenBank/DDBJ databases">
        <authorList>
            <person name="King R."/>
        </authorList>
    </citation>
    <scope>NUCLEOTIDE SEQUENCE</scope>
</reference>
<dbReference type="NCBIfam" id="TIGR00392">
    <property type="entry name" value="ileS"/>
    <property type="match status" value="1"/>
</dbReference>
<keyword evidence="15" id="KW-1185">Reference proteome</keyword>
<dbReference type="InterPro" id="IPR050081">
    <property type="entry name" value="Ile-tRNA_ligase"/>
</dbReference>
<dbReference type="FunFam" id="3.90.740.10:FF:000009">
    <property type="entry name" value="Isoleucyl-tRNA synthetase 2, mitochondrial"/>
    <property type="match status" value="1"/>
</dbReference>
<dbReference type="GO" id="GO:0000049">
    <property type="term" value="F:tRNA binding"/>
    <property type="evidence" value="ECO:0007669"/>
    <property type="project" value="InterPro"/>
</dbReference>
<dbReference type="GO" id="GO:0006428">
    <property type="term" value="P:isoleucyl-tRNA aminoacylation"/>
    <property type="evidence" value="ECO:0007669"/>
    <property type="project" value="InterPro"/>
</dbReference>
<dbReference type="GO" id="GO:0005739">
    <property type="term" value="C:mitochondrion"/>
    <property type="evidence" value="ECO:0007669"/>
    <property type="project" value="UniProtKB-SubCell"/>
</dbReference>
<dbReference type="Gene3D" id="3.40.50.620">
    <property type="entry name" value="HUPs"/>
    <property type="match status" value="2"/>
</dbReference>
<dbReference type="EC" id="6.1.1.5" evidence="3"/>
<sequence>MLTNSLKKISYANFVCYCTKAEKKLSYSNTLFLPKTKFPLRLTNKKLVERDEQIYSAAEFENLYDWQRGHSFEPEFVLHDGPPYANGLPHMGHAINKILKDTILRYEILQGIKVHYIPGWDCHGLPIELKALNSTKGLDPIDIRNKARKFAKRTVEDQKRIFKSWGVLGDWKNCYTTYSTDYIKTQLRLFYKLYKKNLIYRDIKPIHWSPSSRTALAEAELEYNEKHKSPSAFVKVEIKNIPKLGPLENKCYAIIWTTTPWTLPANQGICYNESLLYSIVKNTNSNDNSTYLLATDLLPDISNTLQTTFEIVKQFPGNKLEGAAYVHPIYKDRDCYHFLSAAHVSSSKGTGLVHLAGAHGPDDFLVALNNKLPIVDLLDDAGCYLSKAGPKLEGKYVLKDGNKMVIDILKENSSLLSLDEIVHSYPYDWRTKEPVIIKASHQWFIDTNAIKNRAVELLENVKFLPSDKSELYKTNLAKQIQKRPYWCISRQRKWGVPIPVLYNRTTSETVITENTINHQMNLLDTVGTDFWWKSTAQELLPANHTYSPSDNIEKCEDIMDIWLDSGLSWAKVLEGTKVADMYLEGVDQLTGWFQSSLLTSVALRDKAPFKTVYIHGFAVDENGIKMSKSIGNVVDPIEITQGVDGKNALGVDTLRWWVTCHANQDAQAYVGKRVLQASHDEVHKIRSSLRFAIAGLTDYDRSEIETRNKDKLLLIDRYMMHLLYQFQNKANEHMREFQFHKISTSLNHLLTNSVSALYYNAIKDRLYCDPLDSSARKSVQFTLYHVFETVTQAVAPMLPHLVEELYLYYPLRESKTYFTTAHPKLDDEWDDKAVESLFELLLKWKRDVNVEMGASTGDGVVNVVVSPEIGRKIKNVISLKDLETQIVDVFQVSQVSIIQGEMDGEDYKINISKSSNHLCPRCRKVSSDRDDALCKRCHEVVAELSNKTAVVN</sequence>
<evidence type="ECO:0000256" key="10">
    <source>
        <dbReference type="ARBA" id="ARBA00048359"/>
    </source>
</evidence>
<dbReference type="Pfam" id="PF08264">
    <property type="entry name" value="Anticodon_1"/>
    <property type="match status" value="1"/>
</dbReference>
<evidence type="ECO:0000256" key="2">
    <source>
        <dbReference type="ARBA" id="ARBA00005594"/>
    </source>
</evidence>
<dbReference type="PROSITE" id="PS00178">
    <property type="entry name" value="AA_TRNA_LIGASE_I"/>
    <property type="match status" value="1"/>
</dbReference>
<dbReference type="OrthoDB" id="10264412at2759"/>
<protein>
    <recommendedName>
        <fullName evidence="3">isoleucine--tRNA ligase</fullName>
        <ecNumber evidence="3">6.1.1.5</ecNumber>
    </recommendedName>
    <alternativeName>
        <fullName evidence="9">Isoleucyl-tRNA synthetase</fullName>
    </alternativeName>
</protein>
<dbReference type="GO" id="GO:0004822">
    <property type="term" value="F:isoleucine-tRNA ligase activity"/>
    <property type="evidence" value="ECO:0007669"/>
    <property type="project" value="UniProtKB-EC"/>
</dbReference>
<accession>A0A9P0GEB1</accession>
<evidence type="ECO:0000256" key="9">
    <source>
        <dbReference type="ARBA" id="ARBA00032665"/>
    </source>
</evidence>
<dbReference type="GO" id="GO:0005524">
    <property type="term" value="F:ATP binding"/>
    <property type="evidence" value="ECO:0007669"/>
    <property type="project" value="UniProtKB-KW"/>
</dbReference>
<dbReference type="SUPFAM" id="SSF47323">
    <property type="entry name" value="Anticodon-binding domain of a subclass of class I aminoacyl-tRNA synthetases"/>
    <property type="match status" value="1"/>
</dbReference>
<evidence type="ECO:0000256" key="7">
    <source>
        <dbReference type="ARBA" id="ARBA00022917"/>
    </source>
</evidence>
<organism evidence="14 15">
    <name type="scientific">Psylliodes chrysocephalus</name>
    <dbReference type="NCBI Taxonomy" id="3402493"/>
    <lineage>
        <taxon>Eukaryota</taxon>
        <taxon>Metazoa</taxon>
        <taxon>Ecdysozoa</taxon>
        <taxon>Arthropoda</taxon>
        <taxon>Hexapoda</taxon>
        <taxon>Insecta</taxon>
        <taxon>Pterygota</taxon>
        <taxon>Neoptera</taxon>
        <taxon>Endopterygota</taxon>
        <taxon>Coleoptera</taxon>
        <taxon>Polyphaga</taxon>
        <taxon>Cucujiformia</taxon>
        <taxon>Chrysomeloidea</taxon>
        <taxon>Chrysomelidae</taxon>
        <taxon>Galerucinae</taxon>
        <taxon>Alticini</taxon>
        <taxon>Psylliodes</taxon>
    </lineage>
</organism>
<evidence type="ECO:0000256" key="8">
    <source>
        <dbReference type="ARBA" id="ARBA00023146"/>
    </source>
</evidence>
<dbReference type="InterPro" id="IPR002301">
    <property type="entry name" value="Ile-tRNA-ligase"/>
</dbReference>
<evidence type="ECO:0000256" key="11">
    <source>
        <dbReference type="RuleBase" id="RU363035"/>
    </source>
</evidence>
<comment type="similarity">
    <text evidence="2 11">Belongs to the class-I aminoacyl-tRNA synthetase family.</text>
</comment>
<dbReference type="Gene3D" id="1.10.730.20">
    <property type="match status" value="1"/>
</dbReference>
<evidence type="ECO:0000313" key="14">
    <source>
        <dbReference type="EMBL" id="CAH1112640.1"/>
    </source>
</evidence>
<keyword evidence="5 11" id="KW-0547">Nucleotide-binding</keyword>
<dbReference type="InterPro" id="IPR013155">
    <property type="entry name" value="M/V/L/I-tRNA-synth_anticd-bd"/>
</dbReference>
<evidence type="ECO:0000256" key="4">
    <source>
        <dbReference type="ARBA" id="ARBA00022598"/>
    </source>
</evidence>
<dbReference type="Gene3D" id="3.90.740.10">
    <property type="entry name" value="Valyl/Leucyl/Isoleucyl-tRNA synthetase, editing domain"/>
    <property type="match status" value="1"/>
</dbReference>
<evidence type="ECO:0000259" key="13">
    <source>
        <dbReference type="Pfam" id="PF08264"/>
    </source>
</evidence>
<dbReference type="PANTHER" id="PTHR42765:SF1">
    <property type="entry name" value="ISOLEUCINE--TRNA LIGASE, MITOCHONDRIAL"/>
    <property type="match status" value="1"/>
</dbReference>
<dbReference type="Proteomes" id="UP001153636">
    <property type="component" value="Chromosome 6"/>
</dbReference>
<evidence type="ECO:0000256" key="5">
    <source>
        <dbReference type="ARBA" id="ARBA00022741"/>
    </source>
</evidence>
<dbReference type="GO" id="GO:0002161">
    <property type="term" value="F:aminoacyl-tRNA deacylase activity"/>
    <property type="evidence" value="ECO:0007669"/>
    <property type="project" value="InterPro"/>
</dbReference>
<dbReference type="SUPFAM" id="SSF52374">
    <property type="entry name" value="Nucleotidylyl transferase"/>
    <property type="match status" value="1"/>
</dbReference>
<dbReference type="GO" id="GO:0032543">
    <property type="term" value="P:mitochondrial translation"/>
    <property type="evidence" value="ECO:0007669"/>
    <property type="project" value="TreeGrafter"/>
</dbReference>
<dbReference type="InterPro" id="IPR002300">
    <property type="entry name" value="aa-tRNA-synth_Ia"/>
</dbReference>
<dbReference type="Pfam" id="PF00133">
    <property type="entry name" value="tRNA-synt_1"/>
    <property type="match status" value="1"/>
</dbReference>
<evidence type="ECO:0000313" key="15">
    <source>
        <dbReference type="Proteomes" id="UP001153636"/>
    </source>
</evidence>
<keyword evidence="6 11" id="KW-0067">ATP-binding</keyword>
<gene>
    <name evidence="14" type="ORF">PSYICH_LOCUS12270</name>
</gene>
<dbReference type="AlphaFoldDB" id="A0A9P0GEB1"/>
<dbReference type="InterPro" id="IPR001412">
    <property type="entry name" value="aa-tRNA-synth_I_CS"/>
</dbReference>
<dbReference type="SUPFAM" id="SSF50677">
    <property type="entry name" value="ValRS/IleRS/LeuRS editing domain"/>
    <property type="match status" value="1"/>
</dbReference>